<dbReference type="SUPFAM" id="SSF50939">
    <property type="entry name" value="Sialidases"/>
    <property type="match status" value="1"/>
</dbReference>
<evidence type="ECO:0000313" key="2">
    <source>
        <dbReference type="Proteomes" id="UP000287171"/>
    </source>
</evidence>
<organism evidence="1 2">
    <name type="scientific">Dictyobacter alpinus</name>
    <dbReference type="NCBI Taxonomy" id="2014873"/>
    <lineage>
        <taxon>Bacteria</taxon>
        <taxon>Bacillati</taxon>
        <taxon>Chloroflexota</taxon>
        <taxon>Ktedonobacteria</taxon>
        <taxon>Ktedonobacterales</taxon>
        <taxon>Dictyobacteraceae</taxon>
        <taxon>Dictyobacter</taxon>
    </lineage>
</organism>
<dbReference type="InterPro" id="IPR036278">
    <property type="entry name" value="Sialidase_sf"/>
</dbReference>
<reference evidence="2" key="1">
    <citation type="submission" date="2018-12" db="EMBL/GenBank/DDBJ databases">
        <title>Tengunoibacter tsumagoiensis gen. nov., sp. nov., Dictyobacter kobayashii sp. nov., D. alpinus sp. nov., and D. joshuensis sp. nov. and description of Dictyobacteraceae fam. nov. within the order Ktedonobacterales isolated from Tengu-no-mugimeshi.</title>
        <authorList>
            <person name="Wang C.M."/>
            <person name="Zheng Y."/>
            <person name="Sakai Y."/>
            <person name="Toyoda A."/>
            <person name="Minakuchi Y."/>
            <person name="Abe K."/>
            <person name="Yokota A."/>
            <person name="Yabe S."/>
        </authorList>
    </citation>
    <scope>NUCLEOTIDE SEQUENCE [LARGE SCALE GENOMIC DNA]</scope>
    <source>
        <strain evidence="2">Uno16</strain>
    </source>
</reference>
<dbReference type="EMBL" id="BIFT01000002">
    <property type="protein sequence ID" value="GCE31406.1"/>
    <property type="molecule type" value="Genomic_DNA"/>
</dbReference>
<protein>
    <recommendedName>
        <fullName evidence="3">Sialidase domain-containing protein</fullName>
    </recommendedName>
</protein>
<keyword evidence="2" id="KW-1185">Reference proteome</keyword>
<dbReference type="InterPro" id="IPR015943">
    <property type="entry name" value="WD40/YVTN_repeat-like_dom_sf"/>
</dbReference>
<sequence length="340" mass="37454">MLALHVQMESEKPDMQEYTFTQKFTSDELGLGGVALASYLDQLYIAWTGSDHAINLIVSRDDGQSFDYSTKIILDEESYNRPALAVYQNRLYIAWINTRGLICLMYSTDNGNSFNPDTKSISDQSTFASGFLAGTSHAEGYDGPALTVCQNRLHVAWAGQDQHLNFMYSTDGGKSFDTGTQFISPEKSYFHITRSQRATNPPAMYITDKNYPGPALGVHNGQLYCAWTGQDSSINIMSSIDSGQTFDSSTKIISEQTSHSAPAIGSHRGQGVLCWQGTGNWNPTLNLQLFAGGNFYDSSTAQHITFTDSTDRAPAILSHHGRLIVAWCGTNNRQINLATY</sequence>
<gene>
    <name evidence="1" type="ORF">KDA_68900</name>
</gene>
<proteinExistence type="predicted"/>
<evidence type="ECO:0000313" key="1">
    <source>
        <dbReference type="EMBL" id="GCE31406.1"/>
    </source>
</evidence>
<dbReference type="AlphaFoldDB" id="A0A402BJ75"/>
<evidence type="ECO:0008006" key="3">
    <source>
        <dbReference type="Google" id="ProtNLM"/>
    </source>
</evidence>
<name>A0A402BJ75_9CHLR</name>
<dbReference type="Gene3D" id="2.130.10.10">
    <property type="entry name" value="YVTN repeat-like/Quinoprotein amine dehydrogenase"/>
    <property type="match status" value="1"/>
</dbReference>
<comment type="caution">
    <text evidence="1">The sequence shown here is derived from an EMBL/GenBank/DDBJ whole genome shotgun (WGS) entry which is preliminary data.</text>
</comment>
<dbReference type="Proteomes" id="UP000287171">
    <property type="component" value="Unassembled WGS sequence"/>
</dbReference>
<accession>A0A402BJ75</accession>